<evidence type="ECO:0000313" key="3">
    <source>
        <dbReference type="EMBL" id="OOH97859.1"/>
    </source>
</evidence>
<protein>
    <recommendedName>
        <fullName evidence="2">Glycine zipper domain-containing protein</fullName>
    </recommendedName>
</protein>
<accession>A0A1V3U637</accession>
<organism evidence="3 4">
    <name type="scientific">Elizabethkingia meningoseptica</name>
    <name type="common">Chryseobacterium meningosepticum</name>
    <dbReference type="NCBI Taxonomy" id="238"/>
    <lineage>
        <taxon>Bacteria</taxon>
        <taxon>Pseudomonadati</taxon>
        <taxon>Bacteroidota</taxon>
        <taxon>Flavobacteriia</taxon>
        <taxon>Flavobacteriales</taxon>
        <taxon>Weeksellaceae</taxon>
        <taxon>Elizabethkingia</taxon>
    </lineage>
</organism>
<evidence type="ECO:0000259" key="2">
    <source>
        <dbReference type="Pfam" id="PF13488"/>
    </source>
</evidence>
<dbReference type="PROSITE" id="PS51257">
    <property type="entry name" value="PROKAR_LIPOPROTEIN"/>
    <property type="match status" value="1"/>
</dbReference>
<feature type="region of interest" description="Disordered" evidence="1">
    <location>
        <begin position="86"/>
        <end position="131"/>
    </location>
</feature>
<reference evidence="3 4" key="1">
    <citation type="submission" date="2016-11" db="EMBL/GenBank/DDBJ databases">
        <title>Genome sequence and comparative genomic analysis of clinical strain Elizabethkingia meningoseptica 61421 PRCM.</title>
        <authorList>
            <person name="Wang M."/>
            <person name="Hu S."/>
            <person name="Cao L."/>
            <person name="Jiang T."/>
            <person name="Zhou Y."/>
            <person name="Ming D."/>
        </authorList>
    </citation>
    <scope>NUCLEOTIDE SEQUENCE [LARGE SCALE GENOMIC DNA]</scope>
    <source>
        <strain evidence="3 4">61421 PRCM</strain>
    </source>
</reference>
<evidence type="ECO:0000256" key="1">
    <source>
        <dbReference type="SAM" id="MobiDB-lite"/>
    </source>
</evidence>
<dbReference type="Pfam" id="PF13488">
    <property type="entry name" value="Gly-zipper_Omp"/>
    <property type="match status" value="1"/>
</dbReference>
<dbReference type="RefSeq" id="WP_069215380.1">
    <property type="nucleotide sequence ID" value="NZ_CP016378.1"/>
</dbReference>
<dbReference type="EMBL" id="MPOG01000001">
    <property type="protein sequence ID" value="OOH97859.1"/>
    <property type="molecule type" value="Genomic_DNA"/>
</dbReference>
<dbReference type="AlphaFoldDB" id="A0A1V3U637"/>
<dbReference type="STRING" id="238.BBD35_03185"/>
<keyword evidence="4" id="KW-1185">Reference proteome</keyword>
<name>A0A1V3U637_ELIME</name>
<dbReference type="Proteomes" id="UP000188947">
    <property type="component" value="Unassembled WGS sequence"/>
</dbReference>
<comment type="caution">
    <text evidence="3">The sequence shown here is derived from an EMBL/GenBank/DDBJ whole genome shotgun (WGS) entry which is preliminary data.</text>
</comment>
<dbReference type="InterPro" id="IPR039567">
    <property type="entry name" value="Gly-zipper"/>
</dbReference>
<feature type="domain" description="Glycine zipper" evidence="2">
    <location>
        <begin position="142"/>
        <end position="184"/>
    </location>
</feature>
<proteinExistence type="predicted"/>
<feature type="compositionally biased region" description="Low complexity" evidence="1">
    <location>
        <begin position="101"/>
        <end position="124"/>
    </location>
</feature>
<dbReference type="eggNOG" id="ENOG50316ZG">
    <property type="taxonomic scope" value="Bacteria"/>
</dbReference>
<gene>
    <name evidence="3" type="ORF">BMF97_00925</name>
</gene>
<sequence length="192" mass="20297">MKNIVLTGLVSISLLTACNKQDQKVEGPTLEQQKLEYQAKQLDIEKQKLAIEKEKFAFEQQKKTDSLEKAKQTAVAKTASTQKNYYAGNTNYTPRKKRSRSSYNNSGSSGSYANNGNSGYSNAGVQQPQKKGMSSAAKGAIIGTVGGAAAGALISKGNRGAGAVIGGVLGAGTGYVIGRANDRKTGRVQPRY</sequence>
<evidence type="ECO:0000313" key="4">
    <source>
        <dbReference type="Proteomes" id="UP000188947"/>
    </source>
</evidence>
<dbReference type="OrthoDB" id="1454586at2"/>